<dbReference type="Proteomes" id="UP000501122">
    <property type="component" value="Chromosome"/>
</dbReference>
<dbReference type="InterPro" id="IPR050126">
    <property type="entry name" value="Ap4A_hydrolase"/>
</dbReference>
<dbReference type="InterPro" id="IPR029052">
    <property type="entry name" value="Metallo-depent_PP-like"/>
</dbReference>
<sequence>MSKIFAMSDIHGHYQEFIDALMNIDLNDKENKLILLGDYIDNGMNSKAVIEKIMTLEKEYPEQIITLLGNHDEFLINWLLGLEDCYIDDKTLVSFFTIEDLTGHTVIDLRTTFIKKYPHITNWLKRKNKEQRYYETDNQIFVHAGIWETEEDQEYWKSYTPDENYTNAYPPKTGSFYKDIIAGHVYSHEVASDNAFLGRIYHDNKSHYYIDGDVQRSGFIPILVYDTETKLYSFIEK</sequence>
<dbReference type="RefSeq" id="WP_138070483.1">
    <property type="nucleotide sequence ID" value="NZ_CP035309.1"/>
</dbReference>
<dbReference type="GO" id="GO:0005737">
    <property type="term" value="C:cytoplasm"/>
    <property type="evidence" value="ECO:0007669"/>
    <property type="project" value="TreeGrafter"/>
</dbReference>
<dbReference type="EMBL" id="CP047363">
    <property type="protein sequence ID" value="QIH77563.1"/>
    <property type="molecule type" value="Genomic_DNA"/>
</dbReference>
<proteinExistence type="predicted"/>
<organism evidence="2 3">
    <name type="scientific">Macrococcoides canis</name>
    <dbReference type="NCBI Taxonomy" id="1855823"/>
    <lineage>
        <taxon>Bacteria</taxon>
        <taxon>Bacillati</taxon>
        <taxon>Bacillota</taxon>
        <taxon>Bacilli</taxon>
        <taxon>Bacillales</taxon>
        <taxon>Staphylococcaceae</taxon>
        <taxon>Macrococcoides</taxon>
    </lineage>
</organism>
<dbReference type="PANTHER" id="PTHR42850:SF4">
    <property type="entry name" value="ZINC-DEPENDENT ENDOPOLYPHOSPHATASE"/>
    <property type="match status" value="1"/>
</dbReference>
<dbReference type="Gene3D" id="3.60.21.10">
    <property type="match status" value="1"/>
</dbReference>
<protein>
    <submittedName>
        <fullName evidence="2">Serine/threonine protein phosphatase</fullName>
    </submittedName>
</protein>
<dbReference type="InterPro" id="IPR004843">
    <property type="entry name" value="Calcineurin-like_PHP"/>
</dbReference>
<dbReference type="SUPFAM" id="SSF56300">
    <property type="entry name" value="Metallo-dependent phosphatases"/>
    <property type="match status" value="1"/>
</dbReference>
<dbReference type="AlphaFoldDB" id="A0AAE7BZ76"/>
<accession>A0AAE7BZ76</accession>
<evidence type="ECO:0000259" key="1">
    <source>
        <dbReference type="Pfam" id="PF00149"/>
    </source>
</evidence>
<dbReference type="GO" id="GO:0110154">
    <property type="term" value="P:RNA decapping"/>
    <property type="evidence" value="ECO:0007669"/>
    <property type="project" value="TreeGrafter"/>
</dbReference>
<evidence type="ECO:0000313" key="2">
    <source>
        <dbReference type="EMBL" id="QIH77563.1"/>
    </source>
</evidence>
<evidence type="ECO:0000313" key="3">
    <source>
        <dbReference type="Proteomes" id="UP000501122"/>
    </source>
</evidence>
<dbReference type="Pfam" id="PF00149">
    <property type="entry name" value="Metallophos"/>
    <property type="match status" value="1"/>
</dbReference>
<feature type="domain" description="Calcineurin-like phosphoesterase" evidence="1">
    <location>
        <begin position="3"/>
        <end position="146"/>
    </location>
</feature>
<reference evidence="2" key="1">
    <citation type="journal article" date="2020" name="Antimicrob. Agents Chemother.">
        <title>The novel macrolide resistance genes mef(D), msr(F) and msr(H) are present on resistance islands in Macrococcus canis, Macrococcus caseolyticus and Staphylococcus aureus.</title>
        <authorList>
            <person name="Schwendener S."/>
            <person name="Dona V."/>
            <person name="Perreten V."/>
        </authorList>
    </citation>
    <scope>NUCLEOTIDE SEQUENCE</scope>
    <source>
        <strain evidence="2">Epi0076A</strain>
    </source>
</reference>
<gene>
    <name evidence="2" type="ORF">GTN30_02695</name>
</gene>
<dbReference type="GO" id="GO:0008803">
    <property type="term" value="F:bis(5'-nucleosyl)-tetraphosphatase (symmetrical) activity"/>
    <property type="evidence" value="ECO:0007669"/>
    <property type="project" value="TreeGrafter"/>
</dbReference>
<dbReference type="GO" id="GO:0016791">
    <property type="term" value="F:phosphatase activity"/>
    <property type="evidence" value="ECO:0007669"/>
    <property type="project" value="TreeGrafter"/>
</dbReference>
<dbReference type="PANTHER" id="PTHR42850">
    <property type="entry name" value="METALLOPHOSPHOESTERASE"/>
    <property type="match status" value="1"/>
</dbReference>
<name>A0AAE7BZ76_9STAP</name>